<dbReference type="SUPFAM" id="SSF56235">
    <property type="entry name" value="N-terminal nucleophile aminohydrolases (Ntn hydrolases)"/>
    <property type="match status" value="1"/>
</dbReference>
<dbReference type="PANTHER" id="PTHR11686:SF9">
    <property type="entry name" value="RE13973P"/>
    <property type="match status" value="1"/>
</dbReference>
<dbReference type="Proteomes" id="UP001610706">
    <property type="component" value="Unassembled WGS sequence"/>
</dbReference>
<evidence type="ECO:0000256" key="1">
    <source>
        <dbReference type="ARBA" id="ARBA00001049"/>
    </source>
</evidence>
<evidence type="ECO:0000313" key="4">
    <source>
        <dbReference type="EMBL" id="MFH7564265.1"/>
    </source>
</evidence>
<dbReference type="Gene3D" id="3.60.20.40">
    <property type="match status" value="1"/>
</dbReference>
<evidence type="ECO:0000256" key="3">
    <source>
        <dbReference type="ARBA" id="ARBA00047417"/>
    </source>
</evidence>
<evidence type="ECO:0000256" key="2">
    <source>
        <dbReference type="ARBA" id="ARBA00001089"/>
    </source>
</evidence>
<comment type="caution">
    <text evidence="4">The sequence shown here is derived from an EMBL/GenBank/DDBJ whole genome shotgun (WGS) entry which is preliminary data.</text>
</comment>
<name>A0ABW7NYH5_9GAMM</name>
<dbReference type="EMBL" id="JBGFTR010000003">
    <property type="protein sequence ID" value="MFH7564265.1"/>
    <property type="molecule type" value="Genomic_DNA"/>
</dbReference>
<comment type="catalytic activity">
    <reaction evidence="1">
        <text>an S-substituted glutathione + H2O = an S-substituted L-cysteinylglycine + L-glutamate</text>
        <dbReference type="Rhea" id="RHEA:59468"/>
        <dbReference type="ChEBI" id="CHEBI:15377"/>
        <dbReference type="ChEBI" id="CHEBI:29985"/>
        <dbReference type="ChEBI" id="CHEBI:90779"/>
        <dbReference type="ChEBI" id="CHEBI:143103"/>
        <dbReference type="EC" id="3.4.19.13"/>
    </reaction>
</comment>
<accession>A0ABW7NYH5</accession>
<dbReference type="PRINTS" id="PR01210">
    <property type="entry name" value="GGTRANSPTASE"/>
</dbReference>
<organism evidence="4 5">
    <name type="scientific">Oceanimonas smirnovii</name>
    <dbReference type="NCBI Taxonomy" id="264574"/>
    <lineage>
        <taxon>Bacteria</taxon>
        <taxon>Pseudomonadati</taxon>
        <taxon>Pseudomonadota</taxon>
        <taxon>Gammaproteobacteria</taxon>
        <taxon>Aeromonadales</taxon>
        <taxon>Aeromonadaceae</taxon>
        <taxon>Oceanimonas</taxon>
    </lineage>
</organism>
<protein>
    <submittedName>
        <fullName evidence="4">Gamma-glutamyltransferase family protein</fullName>
    </submittedName>
</protein>
<dbReference type="Pfam" id="PF01019">
    <property type="entry name" value="G_glu_transpept"/>
    <property type="match status" value="2"/>
</dbReference>
<dbReference type="PANTHER" id="PTHR11686">
    <property type="entry name" value="GAMMA GLUTAMYL TRANSPEPTIDASE"/>
    <property type="match status" value="1"/>
</dbReference>
<gene>
    <name evidence="4" type="ORF">AB9R89_02880</name>
</gene>
<keyword evidence="5" id="KW-1185">Reference proteome</keyword>
<dbReference type="InterPro" id="IPR000101">
    <property type="entry name" value="GGT_peptidase"/>
</dbReference>
<reference evidence="4 5" key="1">
    <citation type="submission" date="2024-08" db="EMBL/GenBank/DDBJ databases">
        <title>Oceanimonas smirnovii Genome sequencing and assembly.</title>
        <authorList>
            <person name="Tang B."/>
        </authorList>
    </citation>
    <scope>NUCLEOTIDE SEQUENCE [LARGE SCALE GENOMIC DNA]</scope>
    <source>
        <strain evidence="4 5">OS2020-119</strain>
    </source>
</reference>
<dbReference type="RefSeq" id="WP_395544859.1">
    <property type="nucleotide sequence ID" value="NZ_CP166302.1"/>
</dbReference>
<comment type="catalytic activity">
    <reaction evidence="3">
        <text>an N-terminal (5-L-glutamyl)-[peptide] + an alpha-amino acid = 5-L-glutamyl amino acid + an N-terminal L-alpha-aminoacyl-[peptide]</text>
        <dbReference type="Rhea" id="RHEA:23904"/>
        <dbReference type="Rhea" id="RHEA-COMP:9780"/>
        <dbReference type="Rhea" id="RHEA-COMP:9795"/>
        <dbReference type="ChEBI" id="CHEBI:77644"/>
        <dbReference type="ChEBI" id="CHEBI:78597"/>
        <dbReference type="ChEBI" id="CHEBI:78599"/>
        <dbReference type="ChEBI" id="CHEBI:78608"/>
        <dbReference type="EC" id="2.3.2.2"/>
    </reaction>
</comment>
<comment type="catalytic activity">
    <reaction evidence="2">
        <text>glutathione + H2O = L-cysteinylglycine + L-glutamate</text>
        <dbReference type="Rhea" id="RHEA:28807"/>
        <dbReference type="ChEBI" id="CHEBI:15377"/>
        <dbReference type="ChEBI" id="CHEBI:29985"/>
        <dbReference type="ChEBI" id="CHEBI:57925"/>
        <dbReference type="ChEBI" id="CHEBI:61694"/>
        <dbReference type="EC" id="3.4.19.13"/>
    </reaction>
</comment>
<evidence type="ECO:0000313" key="5">
    <source>
        <dbReference type="Proteomes" id="UP001610706"/>
    </source>
</evidence>
<dbReference type="InterPro" id="IPR029055">
    <property type="entry name" value="Ntn_hydrolases_N"/>
</dbReference>
<proteinExistence type="predicted"/>
<sequence length="524" mass="57452">MNYFSKQMNITKPALTSHNGIVSSQSRVASEVGAKILKQGGNAVDAAIATSFALGVVEPWMSGIGGGGYMVVKMDKQQPKVIDFGMASPGKLDPEHYEIVDGKCKDLFPWRAVKEERNSHGAAAIAIPGNVRGMQLAWETYGTLPWTTLLEPAIELAEDGLTVDWYAQLIISAAAKDIGRYESTREIFFDQDTGGPKCSAWTAFEQKKCHFDKLTQSLKRIAEHGGDEFYQGELAQSMVRDIQAAGGFLSLEDLAEYRAELCDAGVFEHANGRLYYTPNYTAGQTLRRFFEQTSGHAFQAGTPAAEDYQRYAEVLTCCYEERLLHQEKEAVNACTTHFNVVDKDGNMVSVTQTLLSIFGSRLVLPNSGILMNNGIMWFDPEQGKPNSLKPGAKCLANMCPILGERNDGFRFTLGAAGGRKIFPAVAQLASFVLDFDMDLETAIHTPRIDVSGVQVPVIVDDRLPAQVKAELAERIEVVEAPRTVYPYNFACPSAVGFMSSDNLKYGVTEVMSFWSDSVSEDAMG</sequence>
<dbReference type="InterPro" id="IPR043137">
    <property type="entry name" value="GGT_ssub_C"/>
</dbReference>